<sequence>MATPVIQRHHVQIVGTGPVTLVLAHGFACDQTIWRRVVPELASHYRLVLFDHAGHGVAETFDPQRHASLDGYAEDVADILSALDLWDVVYVGHSASAMIGVLASALVPRRIGRMVMLAPSPCYINHPQDNYVGGFDLASIHDMLATMDRNYQGWAAQLAQIASSEGVTGPIHIEMRRRLFAMDPAMASLFAHAIFLSDLRDTIKGFALPSLIIQCSDDPIAPVSAGEYMARVMRAARMHTVELHGHMPQLANAPLVCSLIRNFVQ</sequence>
<keyword evidence="4" id="KW-1185">Reference proteome</keyword>
<comment type="similarity">
    <text evidence="1">Belongs to the AB hydrolase superfamily.</text>
</comment>
<proteinExistence type="inferred from homology"/>
<evidence type="ECO:0000313" key="3">
    <source>
        <dbReference type="EMBL" id="MBB5191674.1"/>
    </source>
</evidence>
<evidence type="ECO:0000256" key="1">
    <source>
        <dbReference type="ARBA" id="ARBA00008645"/>
    </source>
</evidence>
<dbReference type="InterPro" id="IPR029058">
    <property type="entry name" value="AB_hydrolase_fold"/>
</dbReference>
<comment type="caution">
    <text evidence="3">The sequence shown here is derived from an EMBL/GenBank/DDBJ whole genome shotgun (WGS) entry which is preliminary data.</text>
</comment>
<name>A0A840RGG9_9NEIS</name>
<dbReference type="PANTHER" id="PTHR43039">
    <property type="entry name" value="ESTERASE-RELATED"/>
    <property type="match status" value="1"/>
</dbReference>
<organism evidence="3 4">
    <name type="scientific">Silvimonas terrae</name>
    <dbReference type="NCBI Taxonomy" id="300266"/>
    <lineage>
        <taxon>Bacteria</taxon>
        <taxon>Pseudomonadati</taxon>
        <taxon>Pseudomonadota</taxon>
        <taxon>Betaproteobacteria</taxon>
        <taxon>Neisseriales</taxon>
        <taxon>Chitinibacteraceae</taxon>
        <taxon>Silvimonas</taxon>
    </lineage>
</organism>
<dbReference type="AlphaFoldDB" id="A0A840RGG9"/>
<evidence type="ECO:0000259" key="2">
    <source>
        <dbReference type="Pfam" id="PF12697"/>
    </source>
</evidence>
<gene>
    <name evidence="3" type="ORF">HNQ50_002404</name>
</gene>
<dbReference type="Pfam" id="PF12697">
    <property type="entry name" value="Abhydrolase_6"/>
    <property type="match status" value="1"/>
</dbReference>
<dbReference type="Gene3D" id="3.40.50.1820">
    <property type="entry name" value="alpha/beta hydrolase"/>
    <property type="match status" value="1"/>
</dbReference>
<evidence type="ECO:0000313" key="4">
    <source>
        <dbReference type="Proteomes" id="UP000543030"/>
    </source>
</evidence>
<dbReference type="InterPro" id="IPR000073">
    <property type="entry name" value="AB_hydrolase_1"/>
</dbReference>
<dbReference type="Proteomes" id="UP000543030">
    <property type="component" value="Unassembled WGS sequence"/>
</dbReference>
<accession>A0A840RGG9</accession>
<dbReference type="SUPFAM" id="SSF53474">
    <property type="entry name" value="alpha/beta-Hydrolases"/>
    <property type="match status" value="1"/>
</dbReference>
<dbReference type="EMBL" id="JACHHN010000004">
    <property type="protein sequence ID" value="MBB5191674.1"/>
    <property type="molecule type" value="Genomic_DNA"/>
</dbReference>
<dbReference type="RefSeq" id="WP_184100916.1">
    <property type="nucleotide sequence ID" value="NZ_JACHHN010000004.1"/>
</dbReference>
<feature type="domain" description="AB hydrolase-1" evidence="2">
    <location>
        <begin position="21"/>
        <end position="252"/>
    </location>
</feature>
<reference evidence="3 4" key="1">
    <citation type="submission" date="2020-08" db="EMBL/GenBank/DDBJ databases">
        <title>Genomic Encyclopedia of Type Strains, Phase IV (KMG-IV): sequencing the most valuable type-strain genomes for metagenomic binning, comparative biology and taxonomic classification.</title>
        <authorList>
            <person name="Goeker M."/>
        </authorList>
    </citation>
    <scope>NUCLEOTIDE SEQUENCE [LARGE SCALE GENOMIC DNA]</scope>
    <source>
        <strain evidence="3 4">DSM 18233</strain>
    </source>
</reference>
<protein>
    <submittedName>
        <fullName evidence="3">Sigma-B regulation protein RsbQ</fullName>
    </submittedName>
</protein>